<protein>
    <submittedName>
        <fullName evidence="3">DUF418 domain-containing protein</fullName>
    </submittedName>
</protein>
<dbReference type="EMBL" id="CP060007">
    <property type="protein sequence ID" value="QNA43167.1"/>
    <property type="molecule type" value="Genomic_DNA"/>
</dbReference>
<evidence type="ECO:0000256" key="1">
    <source>
        <dbReference type="SAM" id="Phobius"/>
    </source>
</evidence>
<feature type="transmembrane region" description="Helical" evidence="1">
    <location>
        <begin position="152"/>
        <end position="172"/>
    </location>
</feature>
<gene>
    <name evidence="3" type="ORF">H4075_13885</name>
</gene>
<dbReference type="AlphaFoldDB" id="A0A7G5XCG4"/>
<feature type="transmembrane region" description="Helical" evidence="1">
    <location>
        <begin position="369"/>
        <end position="390"/>
    </location>
</feature>
<feature type="transmembrane region" description="Helical" evidence="1">
    <location>
        <begin position="249"/>
        <end position="272"/>
    </location>
</feature>
<dbReference type="InterPro" id="IPR052529">
    <property type="entry name" value="Bact_Transport_Assoc"/>
</dbReference>
<feature type="transmembrane region" description="Helical" evidence="1">
    <location>
        <begin position="335"/>
        <end position="357"/>
    </location>
</feature>
<proteinExistence type="predicted"/>
<feature type="transmembrane region" description="Helical" evidence="1">
    <location>
        <begin position="284"/>
        <end position="302"/>
    </location>
</feature>
<feature type="transmembrane region" description="Helical" evidence="1">
    <location>
        <begin position="20"/>
        <end position="43"/>
    </location>
</feature>
<keyword evidence="1" id="KW-0812">Transmembrane</keyword>
<reference evidence="4" key="1">
    <citation type="submission" date="2020-08" db="EMBL/GenBank/DDBJ databases">
        <title>Lacibacter sp. S13-6-6 genome sequencing.</title>
        <authorList>
            <person name="Jin L."/>
        </authorList>
    </citation>
    <scope>NUCLEOTIDE SEQUENCE [LARGE SCALE GENOMIC DNA]</scope>
    <source>
        <strain evidence="4">S13-6-6</strain>
    </source>
</reference>
<keyword evidence="1" id="KW-1133">Transmembrane helix</keyword>
<organism evidence="3 4">
    <name type="scientific">Lacibacter sediminis</name>
    <dbReference type="NCBI Taxonomy" id="2760713"/>
    <lineage>
        <taxon>Bacteria</taxon>
        <taxon>Pseudomonadati</taxon>
        <taxon>Bacteroidota</taxon>
        <taxon>Chitinophagia</taxon>
        <taxon>Chitinophagales</taxon>
        <taxon>Chitinophagaceae</taxon>
        <taxon>Lacibacter</taxon>
    </lineage>
</organism>
<keyword evidence="4" id="KW-1185">Reference proteome</keyword>
<evidence type="ECO:0000313" key="4">
    <source>
        <dbReference type="Proteomes" id="UP000515344"/>
    </source>
</evidence>
<feature type="transmembrane region" description="Helical" evidence="1">
    <location>
        <begin position="126"/>
        <end position="145"/>
    </location>
</feature>
<feature type="domain" description="DUF418" evidence="2">
    <location>
        <begin position="268"/>
        <end position="436"/>
    </location>
</feature>
<keyword evidence="1" id="KW-0472">Membrane</keyword>
<sequence>MEFRSSSLAAAPLSRNNRIVFIDVLRGIAVLGILVVNIGGFGISTGGDFGNKLFTDKTSSNFFTYAAMYIFFEGKMRALFCMLFGAGILLFSMNKDTIDPKRVTRLLYLRLAWLIVFGLAHAHLLLWNGDVLFFYGLFGMIVFLLRKMKPGYMLMAIPLVTVIWFVMGTFFYRDMRDKRLAFNEADKVQQAGQQLTALQQQSIADWKEAEKTMLPDEAGAQASVERMRGTYEVVASEVRPKAFKAETTYLLVELGDNIALMLLGIALLKWGFLTGKWSSRQYRLTMLIGYVVALPVAVYELWYNAHYTSSAAAIIQQMEQNPVPWKSLLYPLQRIFMVMAHCAAIILLIKSGYLTALCKRLQAAGQMALTNYIVQTILCSFFFFGYGLGYYDQLEIYQLFYVVGVIWVLQLIYSPFWLKHFKFGPLEWLWRSLTYKQIKLNFPKWLIGKLSLVRIMNK</sequence>
<name>A0A7G5XCG4_9BACT</name>
<feature type="transmembrane region" description="Helical" evidence="1">
    <location>
        <begin position="103"/>
        <end position="120"/>
    </location>
</feature>
<dbReference type="PANTHER" id="PTHR30590">
    <property type="entry name" value="INNER MEMBRANE PROTEIN"/>
    <property type="match status" value="1"/>
</dbReference>
<feature type="transmembrane region" description="Helical" evidence="1">
    <location>
        <begin position="63"/>
        <end position="91"/>
    </location>
</feature>
<dbReference type="Proteomes" id="UP000515344">
    <property type="component" value="Chromosome"/>
</dbReference>
<dbReference type="RefSeq" id="WP_182801432.1">
    <property type="nucleotide sequence ID" value="NZ_CP060007.1"/>
</dbReference>
<accession>A0A7G5XCG4</accession>
<evidence type="ECO:0000259" key="2">
    <source>
        <dbReference type="Pfam" id="PF04235"/>
    </source>
</evidence>
<dbReference type="PANTHER" id="PTHR30590:SF2">
    <property type="entry name" value="INNER MEMBRANE PROTEIN"/>
    <property type="match status" value="1"/>
</dbReference>
<dbReference type="KEGG" id="lacs:H4075_13885"/>
<dbReference type="Pfam" id="PF04235">
    <property type="entry name" value="DUF418"/>
    <property type="match status" value="1"/>
</dbReference>
<feature type="transmembrane region" description="Helical" evidence="1">
    <location>
        <begin position="396"/>
        <end position="418"/>
    </location>
</feature>
<dbReference type="InterPro" id="IPR007349">
    <property type="entry name" value="DUF418"/>
</dbReference>
<evidence type="ECO:0000313" key="3">
    <source>
        <dbReference type="EMBL" id="QNA43167.1"/>
    </source>
</evidence>